<accession>A0AAE0ZVD1</accession>
<gene>
    <name evidence="2" type="ORF">RRG08_048192</name>
</gene>
<evidence type="ECO:0000313" key="2">
    <source>
        <dbReference type="EMBL" id="KAK3775556.1"/>
    </source>
</evidence>
<evidence type="ECO:0000256" key="1">
    <source>
        <dbReference type="SAM" id="MobiDB-lite"/>
    </source>
</evidence>
<dbReference type="Proteomes" id="UP001283361">
    <property type="component" value="Unassembled WGS sequence"/>
</dbReference>
<proteinExistence type="predicted"/>
<comment type="caution">
    <text evidence="2">The sequence shown here is derived from an EMBL/GenBank/DDBJ whole genome shotgun (WGS) entry which is preliminary data.</text>
</comment>
<keyword evidence="3" id="KW-1185">Reference proteome</keyword>
<dbReference type="AlphaFoldDB" id="A0AAE0ZVD1"/>
<dbReference type="EMBL" id="JAWDGP010003312">
    <property type="protein sequence ID" value="KAK3775556.1"/>
    <property type="molecule type" value="Genomic_DNA"/>
</dbReference>
<protein>
    <submittedName>
        <fullName evidence="2">Uncharacterized protein</fullName>
    </submittedName>
</protein>
<name>A0AAE0ZVD1_9GAST</name>
<organism evidence="2 3">
    <name type="scientific">Elysia crispata</name>
    <name type="common">lettuce slug</name>
    <dbReference type="NCBI Taxonomy" id="231223"/>
    <lineage>
        <taxon>Eukaryota</taxon>
        <taxon>Metazoa</taxon>
        <taxon>Spiralia</taxon>
        <taxon>Lophotrochozoa</taxon>
        <taxon>Mollusca</taxon>
        <taxon>Gastropoda</taxon>
        <taxon>Heterobranchia</taxon>
        <taxon>Euthyneura</taxon>
        <taxon>Panpulmonata</taxon>
        <taxon>Sacoglossa</taxon>
        <taxon>Placobranchoidea</taxon>
        <taxon>Plakobranchidae</taxon>
        <taxon>Elysia</taxon>
    </lineage>
</organism>
<evidence type="ECO:0000313" key="3">
    <source>
        <dbReference type="Proteomes" id="UP001283361"/>
    </source>
</evidence>
<reference evidence="2" key="1">
    <citation type="journal article" date="2023" name="G3 (Bethesda)">
        <title>A reference genome for the long-term kleptoplast-retaining sea slug Elysia crispata morphotype clarki.</title>
        <authorList>
            <person name="Eastman K.E."/>
            <person name="Pendleton A.L."/>
            <person name="Shaikh M.A."/>
            <person name="Suttiyut T."/>
            <person name="Ogas R."/>
            <person name="Tomko P."/>
            <person name="Gavelis G."/>
            <person name="Widhalm J.R."/>
            <person name="Wisecaver J.H."/>
        </authorList>
    </citation>
    <scope>NUCLEOTIDE SEQUENCE</scope>
    <source>
        <strain evidence="2">ECLA1</strain>
    </source>
</reference>
<feature type="region of interest" description="Disordered" evidence="1">
    <location>
        <begin position="125"/>
        <end position="144"/>
    </location>
</feature>
<dbReference type="PROSITE" id="PS51257">
    <property type="entry name" value="PROKAR_LIPOPROTEIN"/>
    <property type="match status" value="1"/>
</dbReference>
<sequence>MSGVGYKLALKPTEWSAEVGAICQLPVAFAGCRLQHTVSFPKESCEKDHSSEEKVKASFQYHHSHRALTEPSPRPQRAFSEPRTIYQVGQGEESNFINKTKDASELPHNRRAPDLRVCAVLGRTSDLSSGQQMSPQVYAQRSEV</sequence>